<reference evidence="2 3" key="1">
    <citation type="journal article" date="2015" name="Genome Announc.">
        <title>Draft Genome Sequences of Marine Isolates of Thalassomonas viridans and Thalassomonas actiniarum.</title>
        <authorList>
            <person name="Olonade I."/>
            <person name="van Zyl L.J."/>
            <person name="Trindade M."/>
        </authorList>
    </citation>
    <scope>NUCLEOTIDE SEQUENCE [LARGE SCALE GENOMIC DNA]</scope>
    <source>
        <strain evidence="2 3">A5K-106</strain>
    </source>
</reference>
<dbReference type="KEGG" id="tact:SG35_025340"/>
<gene>
    <name evidence="2" type="ORF">SG35_025340</name>
</gene>
<proteinExistence type="predicted"/>
<accession>A0AAE9YNZ0</accession>
<dbReference type="EMBL" id="CP059735">
    <property type="protein sequence ID" value="WDD98540.1"/>
    <property type="molecule type" value="Genomic_DNA"/>
</dbReference>
<keyword evidence="1" id="KW-0175">Coiled coil</keyword>
<dbReference type="CDD" id="cd22656">
    <property type="entry name" value="ClyA_Cry6Aa-like"/>
    <property type="match status" value="1"/>
</dbReference>
<organism evidence="2 3">
    <name type="scientific">Thalassomonas actiniarum</name>
    <dbReference type="NCBI Taxonomy" id="485447"/>
    <lineage>
        <taxon>Bacteria</taxon>
        <taxon>Pseudomonadati</taxon>
        <taxon>Pseudomonadota</taxon>
        <taxon>Gammaproteobacteria</taxon>
        <taxon>Alteromonadales</taxon>
        <taxon>Colwelliaceae</taxon>
        <taxon>Thalassomonas</taxon>
    </lineage>
</organism>
<feature type="coiled-coil region" evidence="1">
    <location>
        <begin position="282"/>
        <end position="309"/>
    </location>
</feature>
<evidence type="ECO:0000256" key="1">
    <source>
        <dbReference type="SAM" id="Coils"/>
    </source>
</evidence>
<name>A0AAE9YNZ0_9GAMM</name>
<dbReference type="NCBIfam" id="NF033928">
    <property type="entry name" value="alph_xenorhab_A"/>
    <property type="match status" value="1"/>
</dbReference>
<dbReference type="Proteomes" id="UP000032568">
    <property type="component" value="Chromosome"/>
</dbReference>
<dbReference type="Gene3D" id="1.20.1170.10">
    <property type="match status" value="1"/>
</dbReference>
<protein>
    <submittedName>
        <fullName evidence="2">Alpha-xenorhabdolysin family binary toxin subunit A</fullName>
    </submittedName>
</protein>
<reference evidence="2 3" key="2">
    <citation type="journal article" date="2022" name="Mar. Drugs">
        <title>Bioassay-Guided Fractionation Leads to the Detection of Cholic Acid Generated by the Rare Thalassomonas sp.</title>
        <authorList>
            <person name="Pheiffer F."/>
            <person name="Schneider Y.K."/>
            <person name="Hansen E.H."/>
            <person name="Andersen J.H."/>
            <person name="Isaksson J."/>
            <person name="Busche T."/>
            <person name="R C."/>
            <person name="Kalinowski J."/>
            <person name="Zyl L.V."/>
            <person name="Trindade M."/>
        </authorList>
    </citation>
    <scope>NUCLEOTIDE SEQUENCE [LARGE SCALE GENOMIC DNA]</scope>
    <source>
        <strain evidence="2 3">A5K-106</strain>
    </source>
</reference>
<dbReference type="AlphaFoldDB" id="A0AAE9YNZ0"/>
<sequence length="410" mass="45356">MKKIQRISHKLIRSTFALSVIGASILSQVQAEITVDPVHYDTVIGANSQFIDLGSDEFLLQQEEWYTIQAYVEEALRLPVTETSMINAFGIPSDVPFTNFQALLEEYQEVNTTADSWNRTIYPSMVSLALKLSNYADTHSLFIAPLLDALVAMKTAALTQDLAGAEVQRQTAIALLNILKSYAVARQEDTAKAETDLLNFAADIALQSGQLDQLRTTHSEYLLDDGSDLKRRIAEIQTRVAQLNADYDKYVTIAATTVTYAWVPFYGILAAAPVAGVYGDKAEKARKERNQLKDDIKALEQELSYKENVYVSYQESYKSIIGIENKVRAAIPHVNKLKGHWQGINADFDTMLELISSTEGANGLENAIALVGSITAQISVAQIQTEWQEISAKATKFAQNAYIVVSDEAL</sequence>
<dbReference type="SUPFAM" id="SSF58100">
    <property type="entry name" value="Bacterial hemolysins"/>
    <property type="match status" value="1"/>
</dbReference>
<evidence type="ECO:0000313" key="3">
    <source>
        <dbReference type="Proteomes" id="UP000032568"/>
    </source>
</evidence>
<dbReference type="RefSeq" id="WP_044833398.1">
    <property type="nucleotide sequence ID" value="NZ_CP059735.1"/>
</dbReference>
<evidence type="ECO:0000313" key="2">
    <source>
        <dbReference type="EMBL" id="WDD98540.1"/>
    </source>
</evidence>
<keyword evidence="3" id="KW-1185">Reference proteome</keyword>